<feature type="region of interest" description="Disordered" evidence="1">
    <location>
        <begin position="776"/>
        <end position="800"/>
    </location>
</feature>
<dbReference type="Proteomes" id="UP001187531">
    <property type="component" value="Unassembled WGS sequence"/>
</dbReference>
<feature type="region of interest" description="Disordered" evidence="1">
    <location>
        <begin position="569"/>
        <end position="597"/>
    </location>
</feature>
<feature type="compositionally biased region" description="Polar residues" evidence="1">
    <location>
        <begin position="819"/>
        <end position="828"/>
    </location>
</feature>
<feature type="chain" id="PRO_5041851788" description="PEHE domain-containing protein" evidence="2">
    <location>
        <begin position="21"/>
        <end position="903"/>
    </location>
</feature>
<dbReference type="PANTHER" id="PTHR22443">
    <property type="entry name" value="NON-SPECIFIC LETHAL 1, ISOFORM M"/>
    <property type="match status" value="1"/>
</dbReference>
<feature type="compositionally biased region" description="Basic and acidic residues" evidence="1">
    <location>
        <begin position="195"/>
        <end position="210"/>
    </location>
</feature>
<keyword evidence="2" id="KW-0732">Signal</keyword>
<evidence type="ECO:0000256" key="1">
    <source>
        <dbReference type="SAM" id="MobiDB-lite"/>
    </source>
</evidence>
<dbReference type="Gene3D" id="6.10.250.3170">
    <property type="match status" value="1"/>
</dbReference>
<feature type="region of interest" description="Disordered" evidence="1">
    <location>
        <begin position="189"/>
        <end position="210"/>
    </location>
</feature>
<dbReference type="InterPro" id="IPR029332">
    <property type="entry name" value="PEHE_dom"/>
</dbReference>
<comment type="caution">
    <text evidence="4">The sequence shown here is derived from an EMBL/GenBank/DDBJ whole genome shotgun (WGS) entry which is preliminary data.</text>
</comment>
<dbReference type="PANTHER" id="PTHR22443:SF18">
    <property type="entry name" value="NON-SPECIFIC LETHAL 1, ISOFORM M"/>
    <property type="match status" value="1"/>
</dbReference>
<dbReference type="PROSITE" id="PS52052">
    <property type="entry name" value="PEHE"/>
    <property type="match status" value="1"/>
</dbReference>
<dbReference type="EMBL" id="JAVRJZ010000090">
    <property type="protein sequence ID" value="KAK2703466.1"/>
    <property type="molecule type" value="Genomic_DNA"/>
</dbReference>
<proteinExistence type="predicted"/>
<evidence type="ECO:0000313" key="5">
    <source>
        <dbReference type="Proteomes" id="UP001187531"/>
    </source>
</evidence>
<dbReference type="GO" id="GO:0044545">
    <property type="term" value="C:NSL complex"/>
    <property type="evidence" value="ECO:0007669"/>
    <property type="project" value="TreeGrafter"/>
</dbReference>
<protein>
    <recommendedName>
        <fullName evidence="3">PEHE domain-containing protein</fullName>
    </recommendedName>
</protein>
<accession>A0AA88KV54</accession>
<name>A0AA88KV54_ARTSF</name>
<feature type="domain" description="PEHE" evidence="3">
    <location>
        <begin position="718"/>
        <end position="850"/>
    </location>
</feature>
<organism evidence="4 5">
    <name type="scientific">Artemia franciscana</name>
    <name type="common">Brine shrimp</name>
    <name type="synonym">Artemia sanfranciscana</name>
    <dbReference type="NCBI Taxonomy" id="6661"/>
    <lineage>
        <taxon>Eukaryota</taxon>
        <taxon>Metazoa</taxon>
        <taxon>Ecdysozoa</taxon>
        <taxon>Arthropoda</taxon>
        <taxon>Crustacea</taxon>
        <taxon>Branchiopoda</taxon>
        <taxon>Anostraca</taxon>
        <taxon>Artemiidae</taxon>
        <taxon>Artemia</taxon>
    </lineage>
</organism>
<gene>
    <name evidence="4" type="ORF">QYM36_018062</name>
</gene>
<feature type="region of interest" description="Disordered" evidence="1">
    <location>
        <begin position="819"/>
        <end position="843"/>
    </location>
</feature>
<dbReference type="InterPro" id="IPR026180">
    <property type="entry name" value="NSL1"/>
</dbReference>
<reference evidence="4" key="1">
    <citation type="submission" date="2023-07" db="EMBL/GenBank/DDBJ databases">
        <title>Chromosome-level genome assembly of Artemia franciscana.</title>
        <authorList>
            <person name="Jo E."/>
        </authorList>
    </citation>
    <scope>NUCLEOTIDE SEQUENCE</scope>
    <source>
        <tissue evidence="4">Whole body</tissue>
    </source>
</reference>
<feature type="signal peptide" evidence="2">
    <location>
        <begin position="1"/>
        <end position="20"/>
    </location>
</feature>
<feature type="compositionally biased region" description="Low complexity" evidence="1">
    <location>
        <begin position="663"/>
        <end position="674"/>
    </location>
</feature>
<sequence length="903" mass="102582">MSSISFRLLAAGLAMVPALSELQQEIKISSPNHIINSSKLDIVDIGKTQLNLDFRHCEYFHTIRELRHSSKEYPCLDPKKLNGILSPEKENCNGEPQKLINVDTEMCLNENETVSKSITMGHIESEMNEKSERKREDRSEIDKYLENMDCITAPNHVDDILDVIVDPCKFVPASSQDILAVLDSLNTPPLSCENGDTKDEPEGAAEKQDRDICVSSEKPLVKYDLNSKHMELLERKKRLTARFRRIAVHETFKHITSEMKLFMHYTENSSRLKEIREKMSSGQNDCDTKNTNEECKLRKYQYFGAGKCKSKEEPKMEVKLNDKIGRNIKDVSERWLWNLKSLKATNDSYATDSSSGGESDNEDDQFFDKCDKKEGEGLQKEDIYRVLPERAVWRWARERSAIASRWVWLKTRVADLERSITWYSKLESKLKAEKQGVDLGPSCDCEASSSRVRPILKSGKSFQRRRLVQSSSKTISKCAISSKQTKQKPVNCGCLLEKNPCFLCGGENKQIKNVNRHDSARLRISEIDGAFHPVLSARNEMPLSIHIDSLIHTGEWRTLVRTKPLSDTVLHRSLPPPEALSYRPETPPPLTKTDYRRHLSKSSGLLYSYLDKGSKSHTQLDNLDSDASCSSSSIAVREKLQTSDSTRHRKRAFDESDQDCTDSPASPAPSTSSAEGSRYQDRNMQCEIKRRGGYSNNHIVWPYAVAASTRIQVLQYKEIPTPSWRENIVLPDPSIVKAELEENTCDMVYKLRHDRAEILERRKLYSAPGLAFPAATCNEPDGRKGRSDASASLGDFTEPEESFIVPDNQRRLNASSMNLRKRNPSSSLKLGEDFPSSIGTEEEEELGFPRRRFPLSEYAYQALLTEADSAVNCEDSVRKKRLKLTPGMIAEEWMSYGESDDDK</sequence>
<keyword evidence="5" id="KW-1185">Reference proteome</keyword>
<evidence type="ECO:0000259" key="3">
    <source>
        <dbReference type="PROSITE" id="PS52052"/>
    </source>
</evidence>
<dbReference type="AlphaFoldDB" id="A0AA88KV54"/>
<dbReference type="GO" id="GO:0035035">
    <property type="term" value="F:histone acetyltransferase binding"/>
    <property type="evidence" value="ECO:0007669"/>
    <property type="project" value="TreeGrafter"/>
</dbReference>
<evidence type="ECO:0000313" key="4">
    <source>
        <dbReference type="EMBL" id="KAK2703466.1"/>
    </source>
</evidence>
<evidence type="ECO:0000256" key="2">
    <source>
        <dbReference type="SAM" id="SignalP"/>
    </source>
</evidence>
<feature type="region of interest" description="Disordered" evidence="1">
    <location>
        <begin position="622"/>
        <end position="682"/>
    </location>
</feature>
<dbReference type="EMBL" id="JAVRJZ010000090">
    <property type="protein sequence ID" value="KAK2703465.1"/>
    <property type="molecule type" value="Genomic_DNA"/>
</dbReference>